<evidence type="ECO:0000259" key="8">
    <source>
        <dbReference type="PROSITE" id="PS50039"/>
    </source>
</evidence>
<comment type="caution">
    <text evidence="9">The sequence shown here is derived from an EMBL/GenBank/DDBJ whole genome shotgun (WGS) entry which is preliminary data.</text>
</comment>
<dbReference type="EMBL" id="SWFT01000038">
    <property type="protein sequence ID" value="KAA8906053.1"/>
    <property type="molecule type" value="Genomic_DNA"/>
</dbReference>
<reference evidence="9 10" key="1">
    <citation type="submission" date="2019-07" db="EMBL/GenBank/DDBJ databases">
        <title>Genome assembly of two rare yeast pathogens: Diutina rugosa and Trichomonascus ciferrii.</title>
        <authorList>
            <person name="Mixao V."/>
            <person name="Saus E."/>
            <person name="Hansen A."/>
            <person name="Lass-Flor C."/>
            <person name="Gabaldon T."/>
        </authorList>
    </citation>
    <scope>NUCLEOTIDE SEQUENCE [LARGE SCALE GENOMIC DNA]</scope>
    <source>
        <strain evidence="9 10">CBS 613</strain>
    </source>
</reference>
<dbReference type="PRINTS" id="PR00053">
    <property type="entry name" value="FORKHEAD"/>
</dbReference>
<dbReference type="InterPro" id="IPR001766">
    <property type="entry name" value="Fork_head_dom"/>
</dbReference>
<evidence type="ECO:0000313" key="10">
    <source>
        <dbReference type="Proteomes" id="UP000449547"/>
    </source>
</evidence>
<dbReference type="PROSITE" id="PS00658">
    <property type="entry name" value="FORK_HEAD_2"/>
    <property type="match status" value="1"/>
</dbReference>
<evidence type="ECO:0000256" key="4">
    <source>
        <dbReference type="ARBA" id="ARBA00023163"/>
    </source>
</evidence>
<keyword evidence="5 6" id="KW-0539">Nucleus</keyword>
<gene>
    <name evidence="9" type="ORF">DIURU_001235</name>
</gene>
<feature type="domain" description="Fork-head" evidence="8">
    <location>
        <begin position="146"/>
        <end position="239"/>
    </location>
</feature>
<keyword evidence="10" id="KW-1185">Reference proteome</keyword>
<evidence type="ECO:0000256" key="6">
    <source>
        <dbReference type="PROSITE-ProRule" id="PRU00089"/>
    </source>
</evidence>
<evidence type="ECO:0000256" key="5">
    <source>
        <dbReference type="ARBA" id="ARBA00023242"/>
    </source>
</evidence>
<feature type="compositionally biased region" description="Low complexity" evidence="7">
    <location>
        <begin position="88"/>
        <end position="98"/>
    </location>
</feature>
<dbReference type="VEuPathDB" id="FungiDB:DIURU_001235"/>
<dbReference type="Proteomes" id="UP000449547">
    <property type="component" value="Unassembled WGS sequence"/>
</dbReference>
<evidence type="ECO:0000256" key="3">
    <source>
        <dbReference type="ARBA" id="ARBA00023125"/>
    </source>
</evidence>
<feature type="compositionally biased region" description="Polar residues" evidence="7">
    <location>
        <begin position="12"/>
        <end position="21"/>
    </location>
</feature>
<dbReference type="InterPro" id="IPR036390">
    <property type="entry name" value="WH_DNA-bd_sf"/>
</dbReference>
<dbReference type="AlphaFoldDB" id="A0A642UV52"/>
<dbReference type="PANTHER" id="PTHR45881:SF1">
    <property type="entry name" value="FORK HEAD PROTEIN HOMOLOG 2"/>
    <property type="match status" value="1"/>
</dbReference>
<feature type="DNA-binding region" description="Fork-head" evidence="6">
    <location>
        <begin position="146"/>
        <end position="239"/>
    </location>
</feature>
<dbReference type="InterPro" id="IPR030456">
    <property type="entry name" value="TF_fork_head_CS_2"/>
</dbReference>
<evidence type="ECO:0000256" key="7">
    <source>
        <dbReference type="SAM" id="MobiDB-lite"/>
    </source>
</evidence>
<dbReference type="FunFam" id="1.10.10.10:FF:000260">
    <property type="entry name" value="Forkhead transcription factor (Sep1)"/>
    <property type="match status" value="1"/>
</dbReference>
<sequence>MMPYSARVPLSEKTSSATLGNRANLGPQAVYKMKTPPQSFTQKPFDTPLTNLDPAIAASTTTGHVLSQGVPQSLDPMAMARVPPAPNPSLLSPAFSSPDQYPGAPKATTYRQICIDPSSTNSREKKRKKTKKEIKEEAFDLSSDEKPPYSYATLIGISILSHADKKLTLSQIYQWISDTFKYYKRQDVGWQNSIRHNLSLNKAFVKGEKSKDGKGHFWCIKPGCEEQFLKSKTVRKSSYHEVMEQIKQKQAPVALPSSPPSDEPTQPINYKKRTLDELALEASSKRQKLGEPFADGDNNSDSEKAPTTNIVIDDSMHTLSCSSSFSYSSNLELSPTRPNDPGPLLEPLTPALLGSKIKGSMLKPPQLTAGSSVTPQSQNTPKVLKTPLRNLKTPQTQSIVRKMWNSPSYLEEFYSPLVHAAHGGRPTIFNSYDDEDMVLRPVHQSPAFRGRPDSQLSPTMCSSRNLMFDFKRAQLEEEEVVNKRNE</sequence>
<dbReference type="Gene3D" id="1.10.10.10">
    <property type="entry name" value="Winged helix-like DNA-binding domain superfamily/Winged helix DNA-binding domain"/>
    <property type="match status" value="1"/>
</dbReference>
<proteinExistence type="predicted"/>
<dbReference type="PROSITE" id="PS50039">
    <property type="entry name" value="FORK_HEAD_3"/>
    <property type="match status" value="1"/>
</dbReference>
<evidence type="ECO:0000256" key="1">
    <source>
        <dbReference type="ARBA" id="ARBA00004123"/>
    </source>
</evidence>
<dbReference type="OMA" id="KKLWNSP"/>
<protein>
    <recommendedName>
        <fullName evidence="8">Fork-head domain-containing protein</fullName>
    </recommendedName>
</protein>
<organism evidence="9 10">
    <name type="scientific">Diutina rugosa</name>
    <name type="common">Yeast</name>
    <name type="synonym">Candida rugosa</name>
    <dbReference type="NCBI Taxonomy" id="5481"/>
    <lineage>
        <taxon>Eukaryota</taxon>
        <taxon>Fungi</taxon>
        <taxon>Dikarya</taxon>
        <taxon>Ascomycota</taxon>
        <taxon>Saccharomycotina</taxon>
        <taxon>Pichiomycetes</taxon>
        <taxon>Debaryomycetaceae</taxon>
        <taxon>Diutina</taxon>
    </lineage>
</organism>
<name>A0A642UV52_DIURU</name>
<dbReference type="RefSeq" id="XP_034013966.1">
    <property type="nucleotide sequence ID" value="XM_034153757.1"/>
</dbReference>
<feature type="region of interest" description="Disordered" evidence="7">
    <location>
        <begin position="1"/>
        <end position="23"/>
    </location>
</feature>
<feature type="region of interest" description="Disordered" evidence="7">
    <location>
        <begin position="247"/>
        <end position="269"/>
    </location>
</feature>
<comment type="subcellular location">
    <subcellularLocation>
        <location evidence="1 6">Nucleus</location>
    </subcellularLocation>
</comment>
<evidence type="ECO:0000256" key="2">
    <source>
        <dbReference type="ARBA" id="ARBA00023015"/>
    </source>
</evidence>
<dbReference type="SMART" id="SM00339">
    <property type="entry name" value="FH"/>
    <property type="match status" value="1"/>
</dbReference>
<dbReference type="GO" id="GO:0005634">
    <property type="term" value="C:nucleus"/>
    <property type="evidence" value="ECO:0007669"/>
    <property type="project" value="UniProtKB-SubCell"/>
</dbReference>
<dbReference type="GO" id="GO:0001228">
    <property type="term" value="F:DNA-binding transcription activator activity, RNA polymerase II-specific"/>
    <property type="evidence" value="ECO:0007669"/>
    <property type="project" value="UniProtKB-ARBA"/>
</dbReference>
<feature type="region of interest" description="Disordered" evidence="7">
    <location>
        <begin position="88"/>
        <end position="134"/>
    </location>
</feature>
<dbReference type="GeneID" id="54779888"/>
<dbReference type="GO" id="GO:0000978">
    <property type="term" value="F:RNA polymerase II cis-regulatory region sequence-specific DNA binding"/>
    <property type="evidence" value="ECO:0007669"/>
    <property type="project" value="TreeGrafter"/>
</dbReference>
<dbReference type="Pfam" id="PF00250">
    <property type="entry name" value="Forkhead"/>
    <property type="match status" value="1"/>
</dbReference>
<dbReference type="OrthoDB" id="5954824at2759"/>
<dbReference type="SUPFAM" id="SSF46785">
    <property type="entry name" value="Winged helix' DNA-binding domain"/>
    <property type="match status" value="1"/>
</dbReference>
<keyword evidence="2" id="KW-0805">Transcription regulation</keyword>
<keyword evidence="4" id="KW-0804">Transcription</keyword>
<keyword evidence="3 6" id="KW-0238">DNA-binding</keyword>
<accession>A0A642UV52</accession>
<evidence type="ECO:0000313" key="9">
    <source>
        <dbReference type="EMBL" id="KAA8906053.1"/>
    </source>
</evidence>
<dbReference type="InterPro" id="IPR036388">
    <property type="entry name" value="WH-like_DNA-bd_sf"/>
</dbReference>
<dbReference type="PANTHER" id="PTHR45881">
    <property type="entry name" value="CHECKPOINT SUPPRESSOR 1-LIKE, ISOFORM A-RELATED"/>
    <property type="match status" value="1"/>
</dbReference>
<feature type="region of interest" description="Disordered" evidence="7">
    <location>
        <begin position="285"/>
        <end position="306"/>
    </location>
</feature>